<gene>
    <name evidence="4" type="ORF">GGG17_12570</name>
</gene>
<evidence type="ECO:0000313" key="4">
    <source>
        <dbReference type="EMBL" id="MTB72780.1"/>
    </source>
</evidence>
<protein>
    <submittedName>
        <fullName evidence="4">SRPBCC domain-containing protein</fullName>
    </submittedName>
</protein>
<dbReference type="EMBL" id="WLVL01000040">
    <property type="protein sequence ID" value="MTB72780.1"/>
    <property type="molecule type" value="Genomic_DNA"/>
</dbReference>
<comment type="similarity">
    <text evidence="1">Belongs to the AHA1 family.</text>
</comment>
<reference evidence="4 5" key="1">
    <citation type="submission" date="2019-11" db="EMBL/GenBank/DDBJ databases">
        <title>Whole genome sequencing identifies a novel species of the genus Arsenicicoccus isolated from human blood.</title>
        <authorList>
            <person name="Jeong J.H."/>
            <person name="Kweon O.J."/>
            <person name="Kim H.R."/>
            <person name="Kim T.-H."/>
            <person name="Ha S.-M."/>
            <person name="Lee M.-K."/>
        </authorList>
    </citation>
    <scope>NUCLEOTIDE SEQUENCE [LARGE SCALE GENOMIC DNA]</scope>
    <source>
        <strain evidence="4 5">MKL-02</strain>
    </source>
</reference>
<accession>A0A6I3IS83</accession>
<dbReference type="Gene3D" id="3.30.530.20">
    <property type="match status" value="1"/>
</dbReference>
<comment type="caution">
    <text evidence="4">The sequence shown here is derived from an EMBL/GenBank/DDBJ whole genome shotgun (WGS) entry which is preliminary data.</text>
</comment>
<dbReference type="SUPFAM" id="SSF55961">
    <property type="entry name" value="Bet v1-like"/>
    <property type="match status" value="1"/>
</dbReference>
<feature type="region of interest" description="Disordered" evidence="2">
    <location>
        <begin position="45"/>
        <end position="64"/>
    </location>
</feature>
<dbReference type="Proteomes" id="UP000431092">
    <property type="component" value="Unassembled WGS sequence"/>
</dbReference>
<dbReference type="InterPro" id="IPR023393">
    <property type="entry name" value="START-like_dom_sf"/>
</dbReference>
<name>A0A6I3IS83_9MICO</name>
<dbReference type="InterPro" id="IPR013538">
    <property type="entry name" value="ASHA1/2-like_C"/>
</dbReference>
<feature type="domain" description="Activator of Hsp90 ATPase homologue 1/2-like C-terminal" evidence="3">
    <location>
        <begin position="26"/>
        <end position="136"/>
    </location>
</feature>
<evidence type="ECO:0000256" key="2">
    <source>
        <dbReference type="SAM" id="MobiDB-lite"/>
    </source>
</evidence>
<evidence type="ECO:0000256" key="1">
    <source>
        <dbReference type="ARBA" id="ARBA00006817"/>
    </source>
</evidence>
<dbReference type="CDD" id="cd07814">
    <property type="entry name" value="SRPBCC_CalC_Aha1-like"/>
    <property type="match status" value="1"/>
</dbReference>
<dbReference type="AlphaFoldDB" id="A0A6I3IS83"/>
<sequence length="139" mass="15134">MTEQSSESVDKAVDTTVSVSRVVSHPIDSVWNVLMKPHGAEALLGEGGELGSKGEPWRATDGSHGVARSFHPLEQIRFSWHPDDTPDSPASVVELDLVKDGESSTRLDVTHSNLHADADRDALKARWEAALERIDQDAL</sequence>
<dbReference type="RefSeq" id="WP_154594052.1">
    <property type="nucleotide sequence ID" value="NZ_WLVL01000040.1"/>
</dbReference>
<dbReference type="Pfam" id="PF08327">
    <property type="entry name" value="AHSA1"/>
    <property type="match status" value="1"/>
</dbReference>
<proteinExistence type="inferred from homology"/>
<organism evidence="4 5">
    <name type="scientific">Arsenicicoccus cauae</name>
    <dbReference type="NCBI Taxonomy" id="2663847"/>
    <lineage>
        <taxon>Bacteria</taxon>
        <taxon>Bacillati</taxon>
        <taxon>Actinomycetota</taxon>
        <taxon>Actinomycetes</taxon>
        <taxon>Micrococcales</taxon>
        <taxon>Intrasporangiaceae</taxon>
        <taxon>Arsenicicoccus</taxon>
    </lineage>
</organism>
<evidence type="ECO:0000259" key="3">
    <source>
        <dbReference type="Pfam" id="PF08327"/>
    </source>
</evidence>
<evidence type="ECO:0000313" key="5">
    <source>
        <dbReference type="Proteomes" id="UP000431092"/>
    </source>
</evidence>
<keyword evidence="5" id="KW-1185">Reference proteome</keyword>